<feature type="domain" description="DRBM" evidence="4">
    <location>
        <begin position="1024"/>
        <end position="1091"/>
    </location>
</feature>
<dbReference type="InterPro" id="IPR014720">
    <property type="entry name" value="dsRBD_dom"/>
</dbReference>
<dbReference type="GO" id="GO:0070878">
    <property type="term" value="F:primary miRNA binding"/>
    <property type="evidence" value="ECO:0007669"/>
    <property type="project" value="TreeGrafter"/>
</dbReference>
<dbReference type="EMBL" id="BPLQ01002337">
    <property type="protein sequence ID" value="GIX91821.1"/>
    <property type="molecule type" value="Genomic_DNA"/>
</dbReference>
<dbReference type="SUPFAM" id="SSF54768">
    <property type="entry name" value="dsRNA-binding domain-like"/>
    <property type="match status" value="1"/>
</dbReference>
<protein>
    <submittedName>
        <fullName evidence="5">Microprocessor complex subunit DGCR8</fullName>
    </submittedName>
</protein>
<evidence type="ECO:0000313" key="6">
    <source>
        <dbReference type="Proteomes" id="UP001054837"/>
    </source>
</evidence>
<dbReference type="InterPro" id="IPR040375">
    <property type="entry name" value="DGCR8"/>
</dbReference>
<dbReference type="GO" id="GO:0070877">
    <property type="term" value="C:microprocessor complex"/>
    <property type="evidence" value="ECO:0007669"/>
    <property type="project" value="InterPro"/>
</dbReference>
<dbReference type="GO" id="GO:0031053">
    <property type="term" value="P:primary miRNA processing"/>
    <property type="evidence" value="ECO:0007669"/>
    <property type="project" value="InterPro"/>
</dbReference>
<reference evidence="5 6" key="1">
    <citation type="submission" date="2021-06" db="EMBL/GenBank/DDBJ databases">
        <title>Caerostris darwini draft genome.</title>
        <authorList>
            <person name="Kono N."/>
            <person name="Arakawa K."/>
        </authorList>
    </citation>
    <scope>NUCLEOTIDE SEQUENCE [LARGE SCALE GENOMIC DNA]</scope>
</reference>
<dbReference type="Gene3D" id="3.30.160.20">
    <property type="match status" value="2"/>
</dbReference>
<evidence type="ECO:0000256" key="3">
    <source>
        <dbReference type="SAM" id="MobiDB-lite"/>
    </source>
</evidence>
<dbReference type="Pfam" id="PF00035">
    <property type="entry name" value="dsrm"/>
    <property type="match status" value="1"/>
</dbReference>
<feature type="region of interest" description="Disordered" evidence="3">
    <location>
        <begin position="1"/>
        <end position="22"/>
    </location>
</feature>
<evidence type="ECO:0000259" key="4">
    <source>
        <dbReference type="PROSITE" id="PS50137"/>
    </source>
</evidence>
<evidence type="ECO:0000256" key="1">
    <source>
        <dbReference type="PROSITE-ProRule" id="PRU00266"/>
    </source>
</evidence>
<dbReference type="Gene3D" id="3.30.160.590">
    <property type="match status" value="1"/>
</dbReference>
<feature type="compositionally biased region" description="Basic and acidic residues" evidence="3">
    <location>
        <begin position="1"/>
        <end position="13"/>
    </location>
</feature>
<dbReference type="CDD" id="cd19868">
    <property type="entry name" value="DSRM_DGCR8_rpt2"/>
    <property type="match status" value="1"/>
</dbReference>
<dbReference type="GO" id="GO:0003725">
    <property type="term" value="F:double-stranded RNA binding"/>
    <property type="evidence" value="ECO:0007669"/>
    <property type="project" value="TreeGrafter"/>
</dbReference>
<dbReference type="GO" id="GO:0020037">
    <property type="term" value="F:heme binding"/>
    <property type="evidence" value="ECO:0007669"/>
    <property type="project" value="InterPro"/>
</dbReference>
<feature type="compositionally biased region" description="Polar residues" evidence="3">
    <location>
        <begin position="77"/>
        <end position="88"/>
    </location>
</feature>
<feature type="coiled-coil region" evidence="2">
    <location>
        <begin position="301"/>
        <end position="328"/>
    </location>
</feature>
<dbReference type="GO" id="GO:0042802">
    <property type="term" value="F:identical protein binding"/>
    <property type="evidence" value="ECO:0007669"/>
    <property type="project" value="InterPro"/>
</dbReference>
<name>A0AAV4P6L7_9ARAC</name>
<dbReference type="Proteomes" id="UP001054837">
    <property type="component" value="Unassembled WGS sequence"/>
</dbReference>
<dbReference type="FunFam" id="3.30.160.20:FF:000021">
    <property type="entry name" value="Microprocessor complex subunit DGCR8"/>
    <property type="match status" value="1"/>
</dbReference>
<feature type="compositionally biased region" description="Basic and acidic residues" evidence="3">
    <location>
        <begin position="123"/>
        <end position="136"/>
    </location>
</feature>
<dbReference type="PROSITE" id="PS50137">
    <property type="entry name" value="DS_RBD"/>
    <property type="match status" value="1"/>
</dbReference>
<dbReference type="FunFam" id="3.30.160.590:FF:000001">
    <property type="entry name" value="microprocessor complex subunit DGCR8"/>
    <property type="match status" value="1"/>
</dbReference>
<dbReference type="SMART" id="SM00358">
    <property type="entry name" value="DSRM"/>
    <property type="match status" value="1"/>
</dbReference>
<feature type="region of interest" description="Disordered" evidence="3">
    <location>
        <begin position="685"/>
        <end position="716"/>
    </location>
</feature>
<keyword evidence="6" id="KW-1185">Reference proteome</keyword>
<accession>A0AAV4P6L7</accession>
<dbReference type="Gene3D" id="2.20.70.10">
    <property type="match status" value="1"/>
</dbReference>
<feature type="region of interest" description="Disordered" evidence="3">
    <location>
        <begin position="416"/>
        <end position="445"/>
    </location>
</feature>
<gene>
    <name evidence="5" type="primary">Dgcr8</name>
    <name evidence="5" type="ORF">CDAR_5321</name>
</gene>
<dbReference type="CDD" id="cd19867">
    <property type="entry name" value="DSRM_DGCR8_rpt1"/>
    <property type="match status" value="1"/>
</dbReference>
<feature type="compositionally biased region" description="Polar residues" evidence="3">
    <location>
        <begin position="144"/>
        <end position="154"/>
    </location>
</feature>
<feature type="compositionally biased region" description="Polar residues" evidence="3">
    <location>
        <begin position="697"/>
        <end position="711"/>
    </location>
</feature>
<feature type="region of interest" description="Disordered" evidence="3">
    <location>
        <begin position="77"/>
        <end position="166"/>
    </location>
</feature>
<evidence type="ECO:0000313" key="5">
    <source>
        <dbReference type="EMBL" id="GIX91821.1"/>
    </source>
</evidence>
<comment type="caution">
    <text evidence="5">The sequence shown here is derived from an EMBL/GenBank/DDBJ whole genome shotgun (WGS) entry which is preliminary data.</text>
</comment>
<keyword evidence="1" id="KW-0694">RNA-binding</keyword>
<organism evidence="5 6">
    <name type="scientific">Caerostris darwini</name>
    <dbReference type="NCBI Taxonomy" id="1538125"/>
    <lineage>
        <taxon>Eukaryota</taxon>
        <taxon>Metazoa</taxon>
        <taxon>Ecdysozoa</taxon>
        <taxon>Arthropoda</taxon>
        <taxon>Chelicerata</taxon>
        <taxon>Arachnida</taxon>
        <taxon>Araneae</taxon>
        <taxon>Araneomorphae</taxon>
        <taxon>Entelegynae</taxon>
        <taxon>Araneoidea</taxon>
        <taxon>Araneidae</taxon>
        <taxon>Caerostris</taxon>
    </lineage>
</organism>
<keyword evidence="2" id="KW-0175">Coiled coil</keyword>
<sequence>MSDSKKKVLDKTDSSPIKTSPTIIHLIPGADSGNHSLVFKTESESSCNTEYNSGISKNEYSNVCIKENDELSYSPTKLNIESGVGTSKSVKEKTNRPPRMHTRYSSDIEISKNYESSVLEESQSSRELKFEKDLNKKKSKNSRASHASKNLSTQSKKRKISHDFKTTSEYGLSRSLNVEKDQQERFISRSVEPPLVMQSSNFLNENRLDVRYDGGGIATTVLETNMEPLKKKSKHSKSRNKVSVSTLNLEKDDQILAIKSHKTNEIGRKEYELKELLAAEMLPDATTSCESNLHHFSKHLKNESEEESQQQETNVDEYQTLLNHMKDEENKNLEHNINQEYQQVQMKDEPINIDYQEKNINNDCIVTADIDIKVESNDGVSNTFESSLLTNVKIEPPHSLDTIVVQQNRYKEFSDCSKLGTKNHSPKKNSKNNKQDQNNDFSKKSLSCPFKTLRSEKSTESSSSVENELSNKSLLLSFNDRMDIDDDNVGNLEITELEKIRESLKMQLLENGDESRGSSINENYKLSETEKISHDDLHFSERNDPDIKCSGNSQSLCFTEVEHKDSADKDAAFDSFHNEKLNVIKSNVKSPAEKKIKLETSDSGEKVEPFASNDIHNEAITITDEPPLVMQLPNPLLNDGLDNKHGGGGIETSNLNIKTKEKNSSIQDKNFDGIHPQSNVKVAIKPSALSEKPKVSDASTSNQVDTSQNEGQAGPVEFDILDEFESDENEGEENSDNDSDISTDEIDAMLEEGLMHTKPVSNKDEDNSDIEHEEKEKVILKVRGRNHFDVLPEGWIEVTHNSGMPIYLHKQSRVCSVSKPYFLGPGSTRKHEIPVSAIPCLHYLKELEKESEQKETVNDEASTNVNDQLALSNTSTMVSNTEEEDSPQDKVIGIQAIFKNTQDCVASTSAATDRDSTTGNPGTNNLFLAAKLETVKDTKESGSLDYLAVREYCKKRFEFQTITVRRFRTWSGRRKHQKQIKRKQRPFLPDSTKLITCPLIPSDKATTAGNNSKREFIMNPSGKSPVCILHEYVQHTLRVQPKYVFKELESASTPYGAVVLIDNVEYGCGFGSSKKLAKSDAAKSALEILIPKMRIFTKEKNDTEGQNVDFFDQVRVEDPRVCELSIKAGQPYPYQILLECLKRNYGMGDTEIQFMMKNLKHQKNEFYMKVGKHEISVVCKNKRDGKHRASQAILQRLHPHINSWGSLLRMYGKGSHKTMKEKKEEEQRITELQSQACVNKPNMSILNKLKEEMLKYREKVKSKKPIGKLVPERMEFFSTSSSNLKNVEL</sequence>
<dbReference type="PANTHER" id="PTHR13482">
    <property type="entry name" value="MICRORNA PROCESSOR COMPLEX SUBUNIT DGCR8"/>
    <property type="match status" value="1"/>
</dbReference>
<evidence type="ECO:0000256" key="2">
    <source>
        <dbReference type="SAM" id="Coils"/>
    </source>
</evidence>
<feature type="compositionally biased region" description="Polar residues" evidence="3">
    <location>
        <begin position="113"/>
        <end position="122"/>
    </location>
</feature>
<dbReference type="PANTHER" id="PTHR13482:SF3">
    <property type="entry name" value="MICROPROCESSOR COMPLEX SUBUNIT DGCR8"/>
    <property type="match status" value="1"/>
</dbReference>
<proteinExistence type="predicted"/>